<proteinExistence type="inferred from homology"/>
<dbReference type="HAMAP" id="MF_00296">
    <property type="entry name" value="MetX_acyltransf"/>
    <property type="match status" value="1"/>
</dbReference>
<keyword evidence="2" id="KW-0012">Acyltransferase</keyword>
<dbReference type="GO" id="GO:0016787">
    <property type="term" value="F:hydrolase activity"/>
    <property type="evidence" value="ECO:0007669"/>
    <property type="project" value="UniProtKB-KW"/>
</dbReference>
<dbReference type="KEGG" id="xbc:ELE36_15510"/>
<dbReference type="PIRSF" id="PIRSF000443">
    <property type="entry name" value="Homoser_Ac_trans"/>
    <property type="match status" value="1"/>
</dbReference>
<dbReference type="InterPro" id="IPR029058">
    <property type="entry name" value="AB_hydrolase_fold"/>
</dbReference>
<comment type="catalytic activity">
    <reaction evidence="2">
        <text>L-homoserine + succinyl-CoA = O-succinyl-L-homoserine + CoA</text>
        <dbReference type="Rhea" id="RHEA:22008"/>
        <dbReference type="ChEBI" id="CHEBI:57287"/>
        <dbReference type="ChEBI" id="CHEBI:57292"/>
        <dbReference type="ChEBI" id="CHEBI:57476"/>
        <dbReference type="ChEBI" id="CHEBI:57661"/>
        <dbReference type="EC" id="2.3.1.46"/>
    </reaction>
</comment>
<comment type="subunit">
    <text evidence="2">Homodimer.</text>
</comment>
<keyword evidence="1 2" id="KW-0808">Transferase</keyword>
<dbReference type="RefSeq" id="WP_129834863.1">
    <property type="nucleotide sequence ID" value="NZ_CP035704.1"/>
</dbReference>
<evidence type="ECO:0000313" key="5">
    <source>
        <dbReference type="EMBL" id="QBB71651.1"/>
    </source>
</evidence>
<dbReference type="Proteomes" id="UP000291562">
    <property type="component" value="Chromosome"/>
</dbReference>
<gene>
    <name evidence="2" type="primary">metXS</name>
    <name evidence="5" type="ORF">ELE36_15510</name>
</gene>
<accession>A0A411HMA0</accession>
<dbReference type="GO" id="GO:0004414">
    <property type="term" value="F:homoserine O-acetyltransferase activity"/>
    <property type="evidence" value="ECO:0007669"/>
    <property type="project" value="TreeGrafter"/>
</dbReference>
<dbReference type="UniPathway" id="UPA00051">
    <property type="reaction ID" value="UER00075"/>
</dbReference>
<dbReference type="Gene3D" id="3.40.50.1820">
    <property type="entry name" value="alpha/beta hydrolase"/>
    <property type="match status" value="1"/>
</dbReference>
<dbReference type="InterPro" id="IPR008220">
    <property type="entry name" value="HAT_MetX-like"/>
</dbReference>
<dbReference type="Pfam" id="PF00561">
    <property type="entry name" value="Abhydrolase_1"/>
    <property type="match status" value="1"/>
</dbReference>
<comment type="caution">
    <text evidence="2">Lacks conserved residue(s) required for the propagation of feature annotation.</text>
</comment>
<feature type="domain" description="AB hydrolase-1" evidence="4">
    <location>
        <begin position="62"/>
        <end position="322"/>
    </location>
</feature>
<dbReference type="GO" id="GO:0008899">
    <property type="term" value="F:homoserine O-succinyltransferase activity"/>
    <property type="evidence" value="ECO:0007669"/>
    <property type="project" value="UniProtKB-UniRule"/>
</dbReference>
<evidence type="ECO:0000256" key="1">
    <source>
        <dbReference type="ARBA" id="ARBA00022679"/>
    </source>
</evidence>
<dbReference type="GO" id="GO:0009092">
    <property type="term" value="P:homoserine metabolic process"/>
    <property type="evidence" value="ECO:0007669"/>
    <property type="project" value="TreeGrafter"/>
</dbReference>
<evidence type="ECO:0000256" key="2">
    <source>
        <dbReference type="HAMAP-Rule" id="MF_00296"/>
    </source>
</evidence>
<comment type="subcellular location">
    <subcellularLocation>
        <location evidence="2">Cytoplasm</location>
    </subcellularLocation>
</comment>
<dbReference type="GO" id="GO:0005737">
    <property type="term" value="C:cytoplasm"/>
    <property type="evidence" value="ECO:0007669"/>
    <property type="project" value="UniProtKB-SubCell"/>
</dbReference>
<feature type="binding site" evidence="2">
    <location>
        <position position="317"/>
    </location>
    <ligand>
        <name>substrate</name>
    </ligand>
</feature>
<dbReference type="EMBL" id="CP035704">
    <property type="protein sequence ID" value="QBB71651.1"/>
    <property type="molecule type" value="Genomic_DNA"/>
</dbReference>
<dbReference type="EC" id="2.3.1.46" evidence="2"/>
<dbReference type="SUPFAM" id="SSF53474">
    <property type="entry name" value="alpha/beta-Hydrolases"/>
    <property type="match status" value="1"/>
</dbReference>
<feature type="site" description="Important for substrate specificity" evidence="2">
    <location>
        <position position="153"/>
    </location>
</feature>
<protein>
    <recommendedName>
        <fullName evidence="2">Homoserine O-succinyltransferase</fullName>
        <shortName evidence="2">HST</shortName>
        <ecNumber evidence="2">2.3.1.46</ecNumber>
    </recommendedName>
    <alternativeName>
        <fullName evidence="2">Homoserine transsuccinylase</fullName>
        <shortName evidence="2">HTS</shortName>
    </alternativeName>
</protein>
<comment type="pathway">
    <text evidence="2">Amino-acid biosynthesis; L-methionine biosynthesis via de novo pathway; O-succinyl-L-homoserine from L-homoserine: step 1/1.</text>
</comment>
<feature type="binding site" evidence="2">
    <location>
        <position position="211"/>
    </location>
    <ligand>
        <name>substrate</name>
    </ligand>
</feature>
<comment type="similarity">
    <text evidence="2">Belongs to the AB hydrolase superfamily. MetX family.</text>
</comment>
<keyword evidence="2" id="KW-0486">Methionine biosynthesis</keyword>
<dbReference type="GO" id="GO:0009086">
    <property type="term" value="P:methionine biosynthetic process"/>
    <property type="evidence" value="ECO:0007669"/>
    <property type="project" value="UniProtKB-UniRule"/>
</dbReference>
<sequence length="343" mass="36658">MAASSSRSSSSRCIPSLSSVVDAEDFSQDGILALPNPFNLHSGSSLRDASLAWTSVGPAQAPVVLVLGGISAHSQSAGAQGWWQAQCGVGKALDTRRFRLLGIDWLGGCDASTGARGDSDFPRIDALDQAHAILALLNHLGIRRVHLAVGASYGGCVVQHLARLLGPARLIRAVIISAAQRASQFGLAIRSLQRAIVTQARDATEALKLARQLAMLSYRTPQELEQRFAAQPAEQGVLAYLRHHGERFVERFDPISFARLSESLDAHNIAPQDIAVPTTLVAVREDLLVPVEQLREFAALIAAPCELVEISSLYGHDAFLKEQSQIGAVLRRALANTTVGEVA</sequence>
<keyword evidence="2" id="KW-0028">Amino-acid biosynthesis</keyword>
<keyword evidence="6" id="KW-1185">Reference proteome</keyword>
<name>A0A411HMA0_9GAMM</name>
<dbReference type="OrthoDB" id="9800754at2"/>
<organism evidence="5 6">
    <name type="scientific">Pseudolysobacter antarcticus</name>
    <dbReference type="NCBI Taxonomy" id="2511995"/>
    <lineage>
        <taxon>Bacteria</taxon>
        <taxon>Pseudomonadati</taxon>
        <taxon>Pseudomonadota</taxon>
        <taxon>Gammaproteobacteria</taxon>
        <taxon>Lysobacterales</taxon>
        <taxon>Rhodanobacteraceae</taxon>
        <taxon>Pseudolysobacter</taxon>
    </lineage>
</organism>
<evidence type="ECO:0000313" key="6">
    <source>
        <dbReference type="Proteomes" id="UP000291562"/>
    </source>
</evidence>
<feature type="active site" evidence="2 3">
    <location>
        <position position="286"/>
    </location>
</feature>
<dbReference type="PANTHER" id="PTHR32268:SF11">
    <property type="entry name" value="HOMOSERINE O-ACETYLTRANSFERASE"/>
    <property type="match status" value="1"/>
</dbReference>
<dbReference type="InterPro" id="IPR000073">
    <property type="entry name" value="AB_hydrolase_1"/>
</dbReference>
<keyword evidence="5" id="KW-0378">Hydrolase</keyword>
<dbReference type="PANTHER" id="PTHR32268">
    <property type="entry name" value="HOMOSERINE O-ACETYLTRANSFERASE"/>
    <property type="match status" value="1"/>
</dbReference>
<evidence type="ECO:0000259" key="4">
    <source>
        <dbReference type="Pfam" id="PF00561"/>
    </source>
</evidence>
<dbReference type="AlphaFoldDB" id="A0A411HMA0"/>
<feature type="active site" evidence="2 3">
    <location>
        <position position="316"/>
    </location>
</feature>
<feature type="site" description="Important for acyl-CoA specificity" evidence="2">
    <location>
        <position position="190"/>
    </location>
</feature>
<feature type="active site" description="Nucleophile" evidence="2 3">
    <location>
        <position position="152"/>
    </location>
</feature>
<feature type="region of interest" description="Important for substrate specificity" evidence="2">
    <location>
        <begin position="69"/>
        <end position="72"/>
    </location>
</feature>
<reference evidence="5 6" key="1">
    <citation type="submission" date="2019-01" db="EMBL/GenBank/DDBJ databases">
        <title>Pseudolysobacter antarctica gen. nov., sp. nov., isolated from Fildes Peninsula, Antarctica.</title>
        <authorList>
            <person name="Wei Z."/>
            <person name="Peng F."/>
        </authorList>
    </citation>
    <scope>NUCLEOTIDE SEQUENCE [LARGE SCALE GENOMIC DNA]</scope>
    <source>
        <strain evidence="5 6">AQ6-296</strain>
    </source>
</reference>
<evidence type="ECO:0000256" key="3">
    <source>
        <dbReference type="PIRSR" id="PIRSR000443-1"/>
    </source>
</evidence>
<keyword evidence="2" id="KW-0963">Cytoplasm</keyword>
<comment type="function">
    <text evidence="2">Transfers a succinyl group from succinyl-CoA to L-homoserine, forming succinyl-L-homoserine.</text>
</comment>